<dbReference type="PANTHER" id="PTHR33138:SF11">
    <property type="entry name" value="KINASE-LIKE PROTEIN"/>
    <property type="match status" value="1"/>
</dbReference>
<feature type="signal peptide" evidence="1">
    <location>
        <begin position="1"/>
        <end position="31"/>
    </location>
</feature>
<sequence>MNSQLFSWSTTSLVSLFVTTLIFVELPVSLCGDDGYSSCSNNMFNCGAITNVGYPFWGADRPDVCGNPQLLLIWKTTWMDFASPNLVNSTLDSKLFSNVTLMQNLSVVYGCKETPPEIYDYMHIYYENFTCPVYGQGFLTVDDDEPEPCLVTVLVLIPSAISRFNLSQMEGILREGFDVKWKEDSEACSACTRFFKKEG</sequence>
<evidence type="ECO:0000256" key="1">
    <source>
        <dbReference type="SAM" id="SignalP"/>
    </source>
</evidence>
<proteinExistence type="predicted"/>
<dbReference type="PANTHER" id="PTHR33138">
    <property type="entry name" value="OS01G0690200 PROTEIN"/>
    <property type="match status" value="1"/>
</dbReference>
<gene>
    <name evidence="2" type="ORF">FSB_LOCUS57316</name>
</gene>
<evidence type="ECO:0000313" key="2">
    <source>
        <dbReference type="EMBL" id="SPD29434.1"/>
    </source>
</evidence>
<organism evidence="2">
    <name type="scientific">Fagus sylvatica</name>
    <name type="common">Beechnut</name>
    <dbReference type="NCBI Taxonomy" id="28930"/>
    <lineage>
        <taxon>Eukaryota</taxon>
        <taxon>Viridiplantae</taxon>
        <taxon>Streptophyta</taxon>
        <taxon>Embryophyta</taxon>
        <taxon>Tracheophyta</taxon>
        <taxon>Spermatophyta</taxon>
        <taxon>Magnoliopsida</taxon>
        <taxon>eudicotyledons</taxon>
        <taxon>Gunneridae</taxon>
        <taxon>Pentapetalae</taxon>
        <taxon>rosids</taxon>
        <taxon>fabids</taxon>
        <taxon>Fagales</taxon>
        <taxon>Fagaceae</taxon>
        <taxon>Fagus</taxon>
    </lineage>
</organism>
<keyword evidence="1" id="KW-0732">Signal</keyword>
<feature type="chain" id="PRO_5014757445" description="Wall-associated receptor kinase galacturonan-binding domain-containing protein" evidence="1">
    <location>
        <begin position="32"/>
        <end position="199"/>
    </location>
</feature>
<protein>
    <recommendedName>
        <fullName evidence="3">Wall-associated receptor kinase galacturonan-binding domain-containing protein</fullName>
    </recommendedName>
</protein>
<evidence type="ECO:0008006" key="3">
    <source>
        <dbReference type="Google" id="ProtNLM"/>
    </source>
</evidence>
<dbReference type="AlphaFoldDB" id="A0A2N9IYP4"/>
<accession>A0A2N9IYP4</accession>
<dbReference type="EMBL" id="OIVN01006271">
    <property type="protein sequence ID" value="SPD29434.1"/>
    <property type="molecule type" value="Genomic_DNA"/>
</dbReference>
<name>A0A2N9IYP4_FAGSY</name>
<reference evidence="2" key="1">
    <citation type="submission" date="2018-02" db="EMBL/GenBank/DDBJ databases">
        <authorList>
            <person name="Cohen D.B."/>
            <person name="Kent A.D."/>
        </authorList>
    </citation>
    <scope>NUCLEOTIDE SEQUENCE</scope>
</reference>